<dbReference type="Pfam" id="PF09997">
    <property type="entry name" value="DUF2238"/>
    <property type="match status" value="1"/>
</dbReference>
<keyword evidence="1" id="KW-1133">Transmembrane helix</keyword>
<evidence type="ECO:0000313" key="2">
    <source>
        <dbReference type="EMBL" id="MDR6549994.1"/>
    </source>
</evidence>
<feature type="transmembrane region" description="Helical" evidence="1">
    <location>
        <begin position="12"/>
        <end position="31"/>
    </location>
</feature>
<dbReference type="EMBL" id="JAVDSB010000001">
    <property type="protein sequence ID" value="MDR6549994.1"/>
    <property type="molecule type" value="Genomic_DNA"/>
</dbReference>
<proteinExistence type="predicted"/>
<feature type="transmembrane region" description="Helical" evidence="1">
    <location>
        <begin position="67"/>
        <end position="84"/>
    </location>
</feature>
<gene>
    <name evidence="2" type="ORF">J2736_001177</name>
</gene>
<evidence type="ECO:0000256" key="1">
    <source>
        <dbReference type="SAM" id="Phobius"/>
    </source>
</evidence>
<keyword evidence="1" id="KW-0472">Membrane</keyword>
<organism evidence="2 3">
    <name type="scientific">Paenibacillus qinlingensis</name>
    <dbReference type="NCBI Taxonomy" id="1837343"/>
    <lineage>
        <taxon>Bacteria</taxon>
        <taxon>Bacillati</taxon>
        <taxon>Bacillota</taxon>
        <taxon>Bacilli</taxon>
        <taxon>Bacillales</taxon>
        <taxon>Paenibacillaceae</taxon>
        <taxon>Paenibacillus</taxon>
    </lineage>
</organism>
<keyword evidence="1" id="KW-0812">Transmembrane</keyword>
<comment type="caution">
    <text evidence="2">The sequence shown here is derived from an EMBL/GenBank/DDBJ whole genome shotgun (WGS) entry which is preliminary data.</text>
</comment>
<dbReference type="RefSeq" id="WP_310224343.1">
    <property type="nucleotide sequence ID" value="NZ_JAVDSB010000001.1"/>
</dbReference>
<dbReference type="Proteomes" id="UP001267290">
    <property type="component" value="Unassembled WGS sequence"/>
</dbReference>
<keyword evidence="3" id="KW-1185">Reference proteome</keyword>
<reference evidence="2 3" key="1">
    <citation type="submission" date="2023-07" db="EMBL/GenBank/DDBJ databases">
        <title>Sorghum-associated microbial communities from plants grown in Nebraska, USA.</title>
        <authorList>
            <person name="Schachtman D."/>
        </authorList>
    </citation>
    <scope>NUCLEOTIDE SEQUENCE [LARGE SCALE GENOMIC DNA]</scope>
    <source>
        <strain evidence="2 3">CC258</strain>
    </source>
</reference>
<protein>
    <submittedName>
        <fullName evidence="2">Membrane protein</fullName>
    </submittedName>
</protein>
<dbReference type="InterPro" id="IPR014509">
    <property type="entry name" value="YjdF-like"/>
</dbReference>
<feature type="transmembrane region" description="Helical" evidence="1">
    <location>
        <begin position="104"/>
        <end position="122"/>
    </location>
</feature>
<feature type="transmembrane region" description="Helical" evidence="1">
    <location>
        <begin position="134"/>
        <end position="162"/>
    </location>
</feature>
<name>A0ABU1NRL2_9BACL</name>
<evidence type="ECO:0000313" key="3">
    <source>
        <dbReference type="Proteomes" id="UP001267290"/>
    </source>
</evidence>
<accession>A0ABU1NRL2</accession>
<dbReference type="PIRSF" id="PIRSF020606">
    <property type="entry name" value="UCP020606"/>
    <property type="match status" value="1"/>
</dbReference>
<dbReference type="InterPro" id="IPR058534">
    <property type="entry name" value="YjdF"/>
</dbReference>
<sequence>MLTKQDVSFSRNWPLHVMFSIYFAYFVITAISPTHRMQWLMESILPVAVILVLAFTYQVFKFSNLSYLCMFIFLCLHTYGAHYTYQATPFDTWLKATIGTQRSYYDRVVHFAFGLFWAYPFRELLTRVAIKLGFWSYAITTVVVLGISAFFEIVEMGAAYAVEKYGEEYVGMQGDVFDSHKDMGLALAGAIVTLGILAYVIRRINSEKFKLDEG</sequence>
<feature type="transmembrane region" description="Helical" evidence="1">
    <location>
        <begin position="43"/>
        <end position="60"/>
    </location>
</feature>
<feature type="transmembrane region" description="Helical" evidence="1">
    <location>
        <begin position="182"/>
        <end position="201"/>
    </location>
</feature>